<evidence type="ECO:0000313" key="1">
    <source>
        <dbReference type="EMBL" id="CAF5120235.1"/>
    </source>
</evidence>
<evidence type="ECO:0000313" key="2">
    <source>
        <dbReference type="Proteomes" id="UP000663848"/>
    </source>
</evidence>
<feature type="non-terminal residue" evidence="1">
    <location>
        <position position="27"/>
    </location>
</feature>
<dbReference type="EMBL" id="CAJOBR010079691">
    <property type="protein sequence ID" value="CAF5120235.1"/>
    <property type="molecule type" value="Genomic_DNA"/>
</dbReference>
<dbReference type="Proteomes" id="UP000663848">
    <property type="component" value="Unassembled WGS sequence"/>
</dbReference>
<reference evidence="1" key="1">
    <citation type="submission" date="2021-02" db="EMBL/GenBank/DDBJ databases">
        <authorList>
            <person name="Nowell W R."/>
        </authorList>
    </citation>
    <scope>NUCLEOTIDE SEQUENCE</scope>
</reference>
<sequence length="27" mass="2934">MISIRKGVTAIPVWIQNVKHNVSAVAT</sequence>
<dbReference type="AlphaFoldDB" id="A0A822F6L8"/>
<comment type="caution">
    <text evidence="1">The sequence shown here is derived from an EMBL/GenBank/DDBJ whole genome shotgun (WGS) entry which is preliminary data.</text>
</comment>
<gene>
    <name evidence="1" type="ORF">QYT958_LOCUS46010</name>
</gene>
<name>A0A822F6L8_9BILA</name>
<organism evidence="1 2">
    <name type="scientific">Rotaria socialis</name>
    <dbReference type="NCBI Taxonomy" id="392032"/>
    <lineage>
        <taxon>Eukaryota</taxon>
        <taxon>Metazoa</taxon>
        <taxon>Spiralia</taxon>
        <taxon>Gnathifera</taxon>
        <taxon>Rotifera</taxon>
        <taxon>Eurotatoria</taxon>
        <taxon>Bdelloidea</taxon>
        <taxon>Philodinida</taxon>
        <taxon>Philodinidae</taxon>
        <taxon>Rotaria</taxon>
    </lineage>
</organism>
<proteinExistence type="predicted"/>
<protein>
    <submittedName>
        <fullName evidence="1">Uncharacterized protein</fullName>
    </submittedName>
</protein>
<accession>A0A822F6L8</accession>